<organism evidence="2 3">
    <name type="scientific">Youngiibacter multivorans</name>
    <dbReference type="NCBI Taxonomy" id="937251"/>
    <lineage>
        <taxon>Bacteria</taxon>
        <taxon>Bacillati</taxon>
        <taxon>Bacillota</taxon>
        <taxon>Clostridia</taxon>
        <taxon>Eubacteriales</taxon>
        <taxon>Clostridiaceae</taxon>
        <taxon>Youngiibacter</taxon>
    </lineage>
</organism>
<dbReference type="InterPro" id="IPR009061">
    <property type="entry name" value="DNA-bd_dom_put_sf"/>
</dbReference>
<dbReference type="EMBL" id="JAGGKC010000008">
    <property type="protein sequence ID" value="MBP1918788.1"/>
    <property type="molecule type" value="Genomic_DNA"/>
</dbReference>
<evidence type="ECO:0000313" key="3">
    <source>
        <dbReference type="Proteomes" id="UP001519271"/>
    </source>
</evidence>
<feature type="domain" description="Helix-turn-helix" evidence="1">
    <location>
        <begin position="5"/>
        <end position="48"/>
    </location>
</feature>
<evidence type="ECO:0000313" key="2">
    <source>
        <dbReference type="EMBL" id="MBP1918788.1"/>
    </source>
</evidence>
<accession>A0ABS4G2L6</accession>
<dbReference type="Proteomes" id="UP001519271">
    <property type="component" value="Unassembled WGS sequence"/>
</dbReference>
<keyword evidence="3" id="KW-1185">Reference proteome</keyword>
<dbReference type="InterPro" id="IPR010093">
    <property type="entry name" value="SinI_DNA-bd"/>
</dbReference>
<name>A0ABS4G2L6_9CLOT</name>
<proteinExistence type="predicted"/>
<dbReference type="Pfam" id="PF12728">
    <property type="entry name" value="HTH_17"/>
    <property type="match status" value="1"/>
</dbReference>
<reference evidence="2 3" key="1">
    <citation type="submission" date="2021-03" db="EMBL/GenBank/DDBJ databases">
        <title>Genomic Encyclopedia of Type Strains, Phase IV (KMG-IV): sequencing the most valuable type-strain genomes for metagenomic binning, comparative biology and taxonomic classification.</title>
        <authorList>
            <person name="Goeker M."/>
        </authorList>
    </citation>
    <scope>NUCLEOTIDE SEQUENCE [LARGE SCALE GENOMIC DNA]</scope>
    <source>
        <strain evidence="2 3">DSM 6139</strain>
    </source>
</reference>
<comment type="caution">
    <text evidence="2">The sequence shown here is derived from an EMBL/GenBank/DDBJ whole genome shotgun (WGS) entry which is preliminary data.</text>
</comment>
<sequence length="146" mass="16310">MTEKYYTVEQISEMLNMHSKTIQRYIREGKLKASKVGKSWRVTGHDLSVFTGGAEKEPVRKSGFDGDERKITVSSVVDIEVLDHSEALRIVNTATALMNSKPSEYGRSKMTTQYIETEGTVRIMITASLKVMEIMLASIAALTSED</sequence>
<dbReference type="InterPro" id="IPR041657">
    <property type="entry name" value="HTH_17"/>
</dbReference>
<dbReference type="SUPFAM" id="SSF46955">
    <property type="entry name" value="Putative DNA-binding domain"/>
    <property type="match status" value="1"/>
</dbReference>
<dbReference type="RefSeq" id="WP_209459012.1">
    <property type="nucleotide sequence ID" value="NZ_JAGGKC010000008.1"/>
</dbReference>
<evidence type="ECO:0000259" key="1">
    <source>
        <dbReference type="Pfam" id="PF12728"/>
    </source>
</evidence>
<gene>
    <name evidence="2" type="ORF">J2Z34_001268</name>
</gene>
<dbReference type="NCBIfam" id="TIGR01764">
    <property type="entry name" value="excise"/>
    <property type="match status" value="1"/>
</dbReference>
<protein>
    <submittedName>
        <fullName evidence="2">Excisionase family DNA binding protein</fullName>
    </submittedName>
</protein>